<organism evidence="2 3">
    <name type="scientific">Paenalkalicoccus suaedae</name>
    <dbReference type="NCBI Taxonomy" id="2592382"/>
    <lineage>
        <taxon>Bacteria</taxon>
        <taxon>Bacillati</taxon>
        <taxon>Bacillota</taxon>
        <taxon>Bacilli</taxon>
        <taxon>Bacillales</taxon>
        <taxon>Bacillaceae</taxon>
        <taxon>Paenalkalicoccus</taxon>
    </lineage>
</organism>
<dbReference type="AlphaFoldDB" id="A0A859FE12"/>
<name>A0A859FE12_9BACI</name>
<evidence type="ECO:0000313" key="3">
    <source>
        <dbReference type="Proteomes" id="UP000318138"/>
    </source>
</evidence>
<keyword evidence="3" id="KW-1185">Reference proteome</keyword>
<feature type="transmembrane region" description="Helical" evidence="1">
    <location>
        <begin position="206"/>
        <end position="227"/>
    </location>
</feature>
<sequence>MKFIIGFILLVSSMYPLPYTYAMQESEQDFSFLEDSAKRIVQAIDEEDYIRARESILLFENQFEEMSPKLPIQTLHILIREERALKEELSKANTGNLDKTKAYSFLLVVQAINGDQAYKEQLKLLYEDVRSSIKNSNEDINNAFKKAKARYNVTKSVFELCLSEEEFYPLKALAERYFTTPTDLHVAKQLEGHLKEIVYDQKRNEGILFVIYLVTISILSSMTYVSYKKLKVEREEKLKKPVRRRIR</sequence>
<evidence type="ECO:0000256" key="1">
    <source>
        <dbReference type="SAM" id="Phobius"/>
    </source>
</evidence>
<evidence type="ECO:0000313" key="2">
    <source>
        <dbReference type="EMBL" id="QKS71111.1"/>
    </source>
</evidence>
<dbReference type="Proteomes" id="UP000318138">
    <property type="component" value="Chromosome"/>
</dbReference>
<keyword evidence="1" id="KW-0812">Transmembrane</keyword>
<dbReference type="KEGG" id="psua:FLK61_30825"/>
<keyword evidence="1" id="KW-0472">Membrane</keyword>
<proteinExistence type="predicted"/>
<protein>
    <recommendedName>
        <fullName evidence="4">Sporulation protein YpjB</fullName>
    </recommendedName>
</protein>
<dbReference type="RefSeq" id="WP_176009147.1">
    <property type="nucleotide sequence ID" value="NZ_CP041372.2"/>
</dbReference>
<evidence type="ECO:0008006" key="4">
    <source>
        <dbReference type="Google" id="ProtNLM"/>
    </source>
</evidence>
<accession>A0A859FE12</accession>
<reference evidence="3" key="1">
    <citation type="submission" date="2019-07" db="EMBL/GenBank/DDBJ databases">
        <title>Bacillus alkalisoli sp. nov. isolated from saline soil.</title>
        <authorList>
            <person name="Sun J.-Q."/>
            <person name="Xu L."/>
        </authorList>
    </citation>
    <scope>NUCLEOTIDE SEQUENCE [LARGE SCALE GENOMIC DNA]</scope>
    <source>
        <strain evidence="3">M4U3P1</strain>
    </source>
</reference>
<keyword evidence="1" id="KW-1133">Transmembrane helix</keyword>
<dbReference type="EMBL" id="CP041372">
    <property type="protein sequence ID" value="QKS71111.1"/>
    <property type="molecule type" value="Genomic_DNA"/>
</dbReference>
<gene>
    <name evidence="2" type="ORF">FLK61_30825</name>
</gene>